<dbReference type="GO" id="GO:0004222">
    <property type="term" value="F:metalloendopeptidase activity"/>
    <property type="evidence" value="ECO:0007669"/>
    <property type="project" value="InterPro"/>
</dbReference>
<dbReference type="GO" id="GO:0031012">
    <property type="term" value="C:extracellular matrix"/>
    <property type="evidence" value="ECO:0007669"/>
    <property type="project" value="InterPro"/>
</dbReference>
<dbReference type="InterPro" id="IPR001818">
    <property type="entry name" value="Pept_M10_metallopeptidase"/>
</dbReference>
<dbReference type="GO" id="GO:0006508">
    <property type="term" value="P:proteolysis"/>
    <property type="evidence" value="ECO:0007669"/>
    <property type="project" value="UniProtKB-KW"/>
</dbReference>
<keyword evidence="3 6" id="KW-0378">Hydrolase</keyword>
<dbReference type="SUPFAM" id="SSF55486">
    <property type="entry name" value="Metalloproteases ('zincins'), catalytic domain"/>
    <property type="match status" value="1"/>
</dbReference>
<evidence type="ECO:0000256" key="3">
    <source>
        <dbReference type="ARBA" id="ARBA00022801"/>
    </source>
</evidence>
<dbReference type="KEGG" id="stac:ABII15_02595"/>
<organism evidence="6">
    <name type="scientific">Streptomyces tabacisoli</name>
    <dbReference type="NCBI Taxonomy" id="3156398"/>
    <lineage>
        <taxon>Bacteria</taxon>
        <taxon>Bacillati</taxon>
        <taxon>Actinomycetota</taxon>
        <taxon>Actinomycetes</taxon>
        <taxon>Kitasatosporales</taxon>
        <taxon>Streptomycetaceae</taxon>
        <taxon>Streptomyces</taxon>
    </lineage>
</organism>
<evidence type="ECO:0000259" key="5">
    <source>
        <dbReference type="Pfam" id="PF00413"/>
    </source>
</evidence>
<dbReference type="EMBL" id="CP159534">
    <property type="protein sequence ID" value="XCJ68918.1"/>
    <property type="molecule type" value="Genomic_DNA"/>
</dbReference>
<accession>A0AAU8IK98</accession>
<keyword evidence="2" id="KW-0479">Metal-binding</keyword>
<dbReference type="InterPro" id="IPR024079">
    <property type="entry name" value="MetalloPept_cat_dom_sf"/>
</dbReference>
<evidence type="ECO:0000256" key="2">
    <source>
        <dbReference type="ARBA" id="ARBA00022723"/>
    </source>
</evidence>
<reference evidence="6" key="1">
    <citation type="submission" date="2024-06" db="EMBL/GenBank/DDBJ databases">
        <title>Streptomyces sp. strain HUAS MG91 genome sequences.</title>
        <authorList>
            <person name="Mo P."/>
        </authorList>
    </citation>
    <scope>NUCLEOTIDE SEQUENCE</scope>
    <source>
        <strain evidence="6">HUAS MG91</strain>
    </source>
</reference>
<gene>
    <name evidence="6" type="ORF">ABII15_02595</name>
</gene>
<evidence type="ECO:0000256" key="4">
    <source>
        <dbReference type="ARBA" id="ARBA00022833"/>
    </source>
</evidence>
<dbReference type="AlphaFoldDB" id="A0AAU8IK98"/>
<dbReference type="GO" id="GO:0008270">
    <property type="term" value="F:zinc ion binding"/>
    <property type="evidence" value="ECO:0007669"/>
    <property type="project" value="InterPro"/>
</dbReference>
<keyword evidence="1" id="KW-0645">Protease</keyword>
<dbReference type="Gene3D" id="3.40.390.10">
    <property type="entry name" value="Collagenase (Catalytic Domain)"/>
    <property type="match status" value="1"/>
</dbReference>
<evidence type="ECO:0000256" key="1">
    <source>
        <dbReference type="ARBA" id="ARBA00022670"/>
    </source>
</evidence>
<dbReference type="Pfam" id="PF00413">
    <property type="entry name" value="Peptidase_M10"/>
    <property type="match status" value="1"/>
</dbReference>
<name>A0AAU8IK98_9ACTN</name>
<keyword evidence="6" id="KW-0482">Metalloprotease</keyword>
<dbReference type="RefSeq" id="WP_353940600.1">
    <property type="nucleotide sequence ID" value="NZ_CP159534.1"/>
</dbReference>
<protein>
    <submittedName>
        <fullName evidence="6">Matrixin family metalloprotease</fullName>
        <ecNumber evidence="6">3.4.24.-</ecNumber>
    </submittedName>
</protein>
<proteinExistence type="predicted"/>
<dbReference type="EC" id="3.4.24.-" evidence="6"/>
<evidence type="ECO:0000313" key="6">
    <source>
        <dbReference type="EMBL" id="XCJ68918.1"/>
    </source>
</evidence>
<sequence length="191" mass="21181">MPTELAWSAAVVAAALLALPQPPTTSTAAAAAKCVGGAKDSRGRSAVDGREVRWEDETKFNDAYRHAHKAWSTHGLSQVKFRPDNASSIADLQWQDVNSTRDNFKGVLGQYAPHPGADTLYLNRAYLDRGKRYGDDMYRRMVAAHELGHALGFCHKNPDWYPTLMAKEIDDVPTNAQPTSKDRANYHKLWG</sequence>
<keyword evidence="4" id="KW-0862">Zinc</keyword>
<feature type="domain" description="Peptidase M10 metallopeptidase" evidence="5">
    <location>
        <begin position="57"/>
        <end position="190"/>
    </location>
</feature>